<dbReference type="InterPro" id="IPR001005">
    <property type="entry name" value="SANT/Myb"/>
</dbReference>
<name>A0A163JAL2_ABSGL</name>
<dbReference type="STRING" id="4829.A0A163JAL2"/>
<dbReference type="GO" id="GO:0042795">
    <property type="term" value="P:snRNA transcription by RNA polymerase II"/>
    <property type="evidence" value="ECO:0007669"/>
    <property type="project" value="TreeGrafter"/>
</dbReference>
<dbReference type="GO" id="GO:0001006">
    <property type="term" value="F:RNA polymerase III type 3 promoter sequence-specific DNA binding"/>
    <property type="evidence" value="ECO:0007669"/>
    <property type="project" value="TreeGrafter"/>
</dbReference>
<dbReference type="Gene3D" id="1.10.10.60">
    <property type="entry name" value="Homeodomain-like"/>
    <property type="match status" value="9"/>
</dbReference>
<evidence type="ECO:0000313" key="9">
    <source>
        <dbReference type="Proteomes" id="UP000078561"/>
    </source>
</evidence>
<feature type="domain" description="Myb-like" evidence="6">
    <location>
        <begin position="34"/>
        <end position="77"/>
    </location>
</feature>
<feature type="domain" description="HTH myb-type" evidence="7">
    <location>
        <begin position="507"/>
        <end position="562"/>
    </location>
</feature>
<feature type="domain" description="Myb-like" evidence="6">
    <location>
        <begin position="139"/>
        <end position="184"/>
    </location>
</feature>
<dbReference type="PANTHER" id="PTHR46621:SF1">
    <property type="entry name" value="SNRNA-ACTIVATING PROTEIN COMPLEX SUBUNIT 4"/>
    <property type="match status" value="1"/>
</dbReference>
<keyword evidence="2" id="KW-0238">DNA-binding</keyword>
<dbReference type="OMA" id="ANAFEEG"/>
<feature type="domain" description="HTH myb-type" evidence="7">
    <location>
        <begin position="246"/>
        <end position="292"/>
    </location>
</feature>
<dbReference type="InterPro" id="IPR051575">
    <property type="entry name" value="Myb-like_DNA-bd"/>
</dbReference>
<dbReference type="Pfam" id="PF00249">
    <property type="entry name" value="Myb_DNA-binding"/>
    <property type="match status" value="5"/>
</dbReference>
<feature type="region of interest" description="Disordered" evidence="5">
    <location>
        <begin position="338"/>
        <end position="360"/>
    </location>
</feature>
<gene>
    <name evidence="8" type="primary">ABSGL_04736.1 scaffold 5764</name>
</gene>
<dbReference type="InParanoid" id="A0A163JAL2"/>
<dbReference type="AlphaFoldDB" id="A0A163JAL2"/>
<dbReference type="PROSITE" id="PS50090">
    <property type="entry name" value="MYB_LIKE"/>
    <property type="match status" value="9"/>
</dbReference>
<feature type="domain" description="Myb-like" evidence="6">
    <location>
        <begin position="351"/>
        <end position="401"/>
    </location>
</feature>
<feature type="domain" description="HTH myb-type" evidence="7">
    <location>
        <begin position="189"/>
        <end position="240"/>
    </location>
</feature>
<evidence type="ECO:0000259" key="7">
    <source>
        <dbReference type="PROSITE" id="PS51294"/>
    </source>
</evidence>
<evidence type="ECO:0000259" key="6">
    <source>
        <dbReference type="PROSITE" id="PS50090"/>
    </source>
</evidence>
<dbReference type="GO" id="GO:0042796">
    <property type="term" value="P:snRNA transcription by RNA polymerase III"/>
    <property type="evidence" value="ECO:0007669"/>
    <property type="project" value="TreeGrafter"/>
</dbReference>
<proteinExistence type="predicted"/>
<evidence type="ECO:0000256" key="2">
    <source>
        <dbReference type="ARBA" id="ARBA00023125"/>
    </source>
</evidence>
<dbReference type="InterPro" id="IPR017930">
    <property type="entry name" value="Myb_dom"/>
</dbReference>
<dbReference type="SUPFAM" id="SSF46689">
    <property type="entry name" value="Homeodomain-like"/>
    <property type="match status" value="6"/>
</dbReference>
<dbReference type="PROSITE" id="PS51294">
    <property type="entry name" value="HTH_MYB"/>
    <property type="match status" value="6"/>
</dbReference>
<dbReference type="InterPro" id="IPR009057">
    <property type="entry name" value="Homeodomain-like_sf"/>
</dbReference>
<sequence>MIPPLFLLTIKRSWHSHGRSALTQYSTLARSIGWEPWEDKIMTDYITTNGTRWVDLVQHCLPHKSTNGCKMRWQTVLKPNLKRGPLSPSEVSLLRKGVDEFGLGRWTDIVEKYLPNRSPYQIHTAWKASADPVLVKHKRWTADEDAKLMAGVAEYGVRRWMKIRLKYLPHRSHPAIRARYLDYLDPNRRTTEWTADEMAILLRRTVLYGVVDWAKIAEGLEGRTIKQCKSTYLKHLDSTRPRRGMAWTSSDVKLFWELVRIHGGSWKEIGKHLSRTDHECLVLFNTTLKDELKILYPADVVKQQPDESRPAWKRRIGELMVNHLAHRVRGRLDTNRSLVLTTPKDPDSSNKLGKRKQRWTEEESERLEALVKEHGTRWDIVALHHGTKSAEQCGNRYRNVLRYGQGGSSSSDDDDSTTYIHNQPLTETEKELIIQGVDMFGHNWTAISKTYLPQRKPHQCRRWYLANIGNTQQQHRQDGNDDDNDNDDDPTTSILAPSAAQGLSTGKGRWTEEENERLRFAMDEYTTDKDHTDWAKVARLVATGRTPYQCRQRWETSLSHSIGKRGPWDWNEKMQLVELVQAKHMAENNGNIDMSKKSAWEDIAKTLNTGRSAWSCRNKYDYMVRTGTLFKS</sequence>
<evidence type="ECO:0000256" key="1">
    <source>
        <dbReference type="ARBA" id="ARBA00023015"/>
    </source>
</evidence>
<dbReference type="EMBL" id="LT552482">
    <property type="protein sequence ID" value="SAL99155.1"/>
    <property type="molecule type" value="Genomic_DNA"/>
</dbReference>
<feature type="domain" description="Myb-like" evidence="6">
    <location>
        <begin position="564"/>
        <end position="624"/>
    </location>
</feature>
<feature type="domain" description="Myb-like" evidence="6">
    <location>
        <begin position="426"/>
        <end position="468"/>
    </location>
</feature>
<dbReference type="CDD" id="cd11660">
    <property type="entry name" value="SANT_TRF"/>
    <property type="match status" value="1"/>
</dbReference>
<dbReference type="PANTHER" id="PTHR46621">
    <property type="entry name" value="SNRNA-ACTIVATING PROTEIN COMPLEX SUBUNIT 4"/>
    <property type="match status" value="1"/>
</dbReference>
<feature type="domain" description="Myb-like" evidence="6">
    <location>
        <begin position="185"/>
        <end position="236"/>
    </location>
</feature>
<keyword evidence="9" id="KW-1185">Reference proteome</keyword>
<dbReference type="SMART" id="SM00717">
    <property type="entry name" value="SANT"/>
    <property type="match status" value="9"/>
</dbReference>
<protein>
    <submittedName>
        <fullName evidence="8">Uncharacterized protein</fullName>
    </submittedName>
</protein>
<feature type="region of interest" description="Disordered" evidence="5">
    <location>
        <begin position="472"/>
        <end position="511"/>
    </location>
</feature>
<feature type="domain" description="Myb-like" evidence="6">
    <location>
        <begin position="507"/>
        <end position="558"/>
    </location>
</feature>
<organism evidence="8">
    <name type="scientific">Absidia glauca</name>
    <name type="common">Pin mould</name>
    <dbReference type="NCBI Taxonomy" id="4829"/>
    <lineage>
        <taxon>Eukaryota</taxon>
        <taxon>Fungi</taxon>
        <taxon>Fungi incertae sedis</taxon>
        <taxon>Mucoromycota</taxon>
        <taxon>Mucoromycotina</taxon>
        <taxon>Mucoromycetes</taxon>
        <taxon>Mucorales</taxon>
        <taxon>Cunninghamellaceae</taxon>
        <taxon>Absidia</taxon>
    </lineage>
</organism>
<accession>A0A163JAL2</accession>
<keyword evidence="1" id="KW-0805">Transcription regulation</keyword>
<feature type="domain" description="Myb-like" evidence="6">
    <location>
        <begin position="239"/>
        <end position="288"/>
    </location>
</feature>
<evidence type="ECO:0000256" key="4">
    <source>
        <dbReference type="ARBA" id="ARBA00023242"/>
    </source>
</evidence>
<evidence type="ECO:0000256" key="3">
    <source>
        <dbReference type="ARBA" id="ARBA00023163"/>
    </source>
</evidence>
<dbReference type="GO" id="GO:0000978">
    <property type="term" value="F:RNA polymerase II cis-regulatory region sequence-specific DNA binding"/>
    <property type="evidence" value="ECO:0007669"/>
    <property type="project" value="TreeGrafter"/>
</dbReference>
<feature type="domain" description="Myb-like" evidence="6">
    <location>
        <begin position="78"/>
        <end position="130"/>
    </location>
</feature>
<dbReference type="OrthoDB" id="2143914at2759"/>
<feature type="domain" description="HTH myb-type" evidence="7">
    <location>
        <begin position="351"/>
        <end position="405"/>
    </location>
</feature>
<dbReference type="GO" id="GO:0019185">
    <property type="term" value="C:snRNA-activating protein complex"/>
    <property type="evidence" value="ECO:0007669"/>
    <property type="project" value="TreeGrafter"/>
</dbReference>
<dbReference type="Pfam" id="PF13921">
    <property type="entry name" value="Myb_DNA-bind_6"/>
    <property type="match status" value="2"/>
</dbReference>
<dbReference type="Proteomes" id="UP000078561">
    <property type="component" value="Unassembled WGS sequence"/>
</dbReference>
<reference evidence="8" key="1">
    <citation type="submission" date="2016-04" db="EMBL/GenBank/DDBJ databases">
        <authorList>
            <person name="Evans L.H."/>
            <person name="Alamgir A."/>
            <person name="Owens N."/>
            <person name="Weber N.D."/>
            <person name="Virtaneva K."/>
            <person name="Barbian K."/>
            <person name="Babar A."/>
            <person name="Rosenke K."/>
        </authorList>
    </citation>
    <scope>NUCLEOTIDE SEQUENCE [LARGE SCALE GENOMIC DNA]</scope>
    <source>
        <strain evidence="8">CBS 101.48</strain>
    </source>
</reference>
<evidence type="ECO:0000256" key="5">
    <source>
        <dbReference type="SAM" id="MobiDB-lite"/>
    </source>
</evidence>
<feature type="compositionally biased region" description="Acidic residues" evidence="5">
    <location>
        <begin position="480"/>
        <end position="490"/>
    </location>
</feature>
<feature type="domain" description="HTH myb-type" evidence="7">
    <location>
        <begin position="78"/>
        <end position="134"/>
    </location>
</feature>
<evidence type="ECO:0000313" key="8">
    <source>
        <dbReference type="EMBL" id="SAL99155.1"/>
    </source>
</evidence>
<feature type="domain" description="HTH myb-type" evidence="7">
    <location>
        <begin position="135"/>
        <end position="188"/>
    </location>
</feature>
<keyword evidence="4" id="KW-0539">Nucleus</keyword>
<keyword evidence="3" id="KW-0804">Transcription</keyword>
<dbReference type="CDD" id="cd00167">
    <property type="entry name" value="SANT"/>
    <property type="match status" value="4"/>
</dbReference>